<dbReference type="Proteomes" id="UP001159363">
    <property type="component" value="Chromosome 3"/>
</dbReference>
<feature type="region of interest" description="Disordered" evidence="1">
    <location>
        <begin position="110"/>
        <end position="167"/>
    </location>
</feature>
<gene>
    <name evidence="2" type="ORF">PR048_009286</name>
</gene>
<evidence type="ECO:0000256" key="1">
    <source>
        <dbReference type="SAM" id="MobiDB-lite"/>
    </source>
</evidence>
<sequence>MAPQGRSGVGGANRPQRPRLGSRRLQQSCCSGDPQLCCLSNDAYPAEGTLLVMEEIERVGVVACEFDSLLIAPVCGNKYQIAAICVYSTERRVKYGVNHGRHPSMSQRFLITERARPGNISARGVKRPEKISKWKQGGPGTGRKSAPKRPAKSGDGRGKEEKAIRREKSWSFVREGGRCNPTPSQKSACPWPHRGFVVVARRRVWNTATSVHGCNHASVLGKSPMYATVVDVLVCIGVHRLRELPNNRLFKVESRETGYPRENPPTSGIVWHDSHLRKFGVNRPDIEPGSPWWEASMVTLLASQGEPGSIHGRFTPDFRKWESCRTTPLVGRFSRGYPVPLTLAFWSFSIPTLLHPHRPLKSRSNQHTGLGRGVDKLEHRWNVRMEEAEDPRENQPTSGIVTILSCGKFGSDPTGNRTRFVEMRGERSGHCAPQLHQYTGSTINSYVSTDCEHAGHIFRSEVRASTRGTLPAIAGILPTRRQHVRTASANERLVTHQLTAQLVGELLQHTAANQTQGTPVSRATSSQSENGYANIKGKATTFRLCKRQRYNFKMPKVKIPLPPPLNPHPSILSGDRGVDGGRRFVRCPSSVLLMPVRVVRPVLPDVPEFWYLYQLFCLKYQAVLPDRAVTMERCNVPNTSPGEVGDVPPSTGRKRRCTHKAPAPLDEHVRDIAPLLERGERAAALTVTLLAFHPGERRLFDSPRGRTRVYACVNRAAVYLQSGTVPYSPRFTLISSQDFDVKNRTGHIKMAPLPS</sequence>
<name>A0ABQ9HZF2_9NEOP</name>
<feature type="compositionally biased region" description="Basic and acidic residues" evidence="1">
    <location>
        <begin position="152"/>
        <end position="167"/>
    </location>
</feature>
<organism evidence="2 3">
    <name type="scientific">Dryococelus australis</name>
    <dbReference type="NCBI Taxonomy" id="614101"/>
    <lineage>
        <taxon>Eukaryota</taxon>
        <taxon>Metazoa</taxon>
        <taxon>Ecdysozoa</taxon>
        <taxon>Arthropoda</taxon>
        <taxon>Hexapoda</taxon>
        <taxon>Insecta</taxon>
        <taxon>Pterygota</taxon>
        <taxon>Neoptera</taxon>
        <taxon>Polyneoptera</taxon>
        <taxon>Phasmatodea</taxon>
        <taxon>Verophasmatodea</taxon>
        <taxon>Anareolatae</taxon>
        <taxon>Phasmatidae</taxon>
        <taxon>Eurycanthinae</taxon>
        <taxon>Dryococelus</taxon>
    </lineage>
</organism>
<comment type="caution">
    <text evidence="2">The sequence shown here is derived from an EMBL/GenBank/DDBJ whole genome shotgun (WGS) entry which is preliminary data.</text>
</comment>
<evidence type="ECO:0000313" key="3">
    <source>
        <dbReference type="Proteomes" id="UP001159363"/>
    </source>
</evidence>
<reference evidence="2 3" key="1">
    <citation type="submission" date="2023-02" db="EMBL/GenBank/DDBJ databases">
        <title>LHISI_Scaffold_Assembly.</title>
        <authorList>
            <person name="Stuart O.P."/>
            <person name="Cleave R."/>
            <person name="Magrath M.J.L."/>
            <person name="Mikheyev A.S."/>
        </authorList>
    </citation>
    <scope>NUCLEOTIDE SEQUENCE [LARGE SCALE GENOMIC DNA]</scope>
    <source>
        <strain evidence="2">Daus_M_001</strain>
        <tissue evidence="2">Leg muscle</tissue>
    </source>
</reference>
<protein>
    <submittedName>
        <fullName evidence="2">Uncharacterized protein</fullName>
    </submittedName>
</protein>
<accession>A0ABQ9HZF2</accession>
<evidence type="ECO:0000313" key="2">
    <source>
        <dbReference type="EMBL" id="KAJ8889783.1"/>
    </source>
</evidence>
<feature type="region of interest" description="Disordered" evidence="1">
    <location>
        <begin position="1"/>
        <end position="26"/>
    </location>
</feature>
<keyword evidence="3" id="KW-1185">Reference proteome</keyword>
<proteinExistence type="predicted"/>
<dbReference type="EMBL" id="JARBHB010000003">
    <property type="protein sequence ID" value="KAJ8889783.1"/>
    <property type="molecule type" value="Genomic_DNA"/>
</dbReference>